<feature type="transmembrane region" description="Helical" evidence="10">
    <location>
        <begin position="143"/>
        <end position="161"/>
    </location>
</feature>
<dbReference type="PANTHER" id="PTHR24229:SF40">
    <property type="entry name" value="ALLATOSTATIN C RECEPTOR 1-RELATED"/>
    <property type="match status" value="1"/>
</dbReference>
<dbReference type="EMBL" id="QDEB01036870">
    <property type="protein sequence ID" value="RZC39154.1"/>
    <property type="molecule type" value="Genomic_DNA"/>
</dbReference>
<comment type="caution">
    <text evidence="12">The sequence shown here is derived from an EMBL/GenBank/DDBJ whole genome shotgun (WGS) entry which is preliminary data.</text>
</comment>
<evidence type="ECO:0000256" key="10">
    <source>
        <dbReference type="SAM" id="Phobius"/>
    </source>
</evidence>
<reference evidence="12 13" key="1">
    <citation type="submission" date="2017-03" db="EMBL/GenBank/DDBJ databases">
        <title>Genome of the blue death feigning beetle - Asbolus verrucosus.</title>
        <authorList>
            <person name="Rider S.D."/>
        </authorList>
    </citation>
    <scope>NUCLEOTIDE SEQUENCE [LARGE SCALE GENOMIC DNA]</scope>
    <source>
        <strain evidence="12">Butters</strain>
        <tissue evidence="12">Head and leg muscle</tissue>
    </source>
</reference>
<dbReference type="InterPro" id="IPR017452">
    <property type="entry name" value="GPCR_Rhodpsn_7TM"/>
</dbReference>
<dbReference type="Gene3D" id="1.20.1070.10">
    <property type="entry name" value="Rhodopsin 7-helix transmembrane proteins"/>
    <property type="match status" value="2"/>
</dbReference>
<keyword evidence="13" id="KW-1185">Reference proteome</keyword>
<keyword evidence="8" id="KW-0675">Receptor</keyword>
<feature type="transmembrane region" description="Helical" evidence="10">
    <location>
        <begin position="241"/>
        <end position="261"/>
    </location>
</feature>
<evidence type="ECO:0000256" key="2">
    <source>
        <dbReference type="ARBA" id="ARBA00010663"/>
    </source>
</evidence>
<dbReference type="InterPro" id="IPR000276">
    <property type="entry name" value="GPCR_Rhodpsn"/>
</dbReference>
<evidence type="ECO:0000256" key="5">
    <source>
        <dbReference type="ARBA" id="ARBA00022989"/>
    </source>
</evidence>
<gene>
    <name evidence="12" type="ORF">BDFB_003857</name>
</gene>
<evidence type="ECO:0000256" key="9">
    <source>
        <dbReference type="ARBA" id="ARBA00023224"/>
    </source>
</evidence>
<feature type="domain" description="G-protein coupled receptors family 1 profile" evidence="11">
    <location>
        <begin position="41"/>
        <end position="258"/>
    </location>
</feature>
<feature type="transmembrane region" description="Helical" evidence="10">
    <location>
        <begin position="27"/>
        <end position="50"/>
    </location>
</feature>
<name>A0A482W269_ASBVE</name>
<dbReference type="PROSITE" id="PS50262">
    <property type="entry name" value="G_PROTEIN_RECEP_F1_2"/>
    <property type="match status" value="1"/>
</dbReference>
<evidence type="ECO:0000259" key="11">
    <source>
        <dbReference type="PROSITE" id="PS50262"/>
    </source>
</evidence>
<sequence length="290" mass="33373">MDSEENEGTTLNTTCCDWHQNRPSNYVLVPTTVAAFVAIIADLLVIYIIAKHKRLQTVINLYILNWFICDVIFLILQPTIYAVILSRSLIDASVARIWYGEVIVLFAGNSIFVIALLLDWYLVNYLLSVSLKIRNHFKTEIMLIWLVMVVLSVYICFDNILGKTRVWIFTVITVTLLIFCIIQILKSIKEKMPNETADINEKTNLALLLVSSYLLCLFPAYIFNSIKIFDPDRVLDDEVEILTELMGYLNSVFILLLLYYYDRDFKSSFKSLGRSSETDLEGNCESVEIK</sequence>
<feature type="transmembrane region" description="Helical" evidence="10">
    <location>
        <begin position="205"/>
        <end position="229"/>
    </location>
</feature>
<evidence type="ECO:0000256" key="8">
    <source>
        <dbReference type="ARBA" id="ARBA00023170"/>
    </source>
</evidence>
<dbReference type="GO" id="GO:0004930">
    <property type="term" value="F:G protein-coupled receptor activity"/>
    <property type="evidence" value="ECO:0007669"/>
    <property type="project" value="UniProtKB-KW"/>
</dbReference>
<evidence type="ECO:0000313" key="12">
    <source>
        <dbReference type="EMBL" id="RZC39154.1"/>
    </source>
</evidence>
<keyword evidence="4 10" id="KW-0812">Transmembrane</keyword>
<evidence type="ECO:0000256" key="6">
    <source>
        <dbReference type="ARBA" id="ARBA00023040"/>
    </source>
</evidence>
<dbReference type="Proteomes" id="UP000292052">
    <property type="component" value="Unassembled WGS sequence"/>
</dbReference>
<evidence type="ECO:0000256" key="4">
    <source>
        <dbReference type="ARBA" id="ARBA00022692"/>
    </source>
</evidence>
<keyword evidence="6" id="KW-0297">G-protein coupled receptor</keyword>
<feature type="transmembrane region" description="Helical" evidence="10">
    <location>
        <begin position="97"/>
        <end position="122"/>
    </location>
</feature>
<protein>
    <submittedName>
        <fullName evidence="12">7tm 1 domain containing protein</fullName>
    </submittedName>
</protein>
<feature type="transmembrane region" description="Helical" evidence="10">
    <location>
        <begin position="62"/>
        <end position="85"/>
    </location>
</feature>
<evidence type="ECO:0000313" key="13">
    <source>
        <dbReference type="Proteomes" id="UP000292052"/>
    </source>
</evidence>
<dbReference type="GO" id="GO:0042277">
    <property type="term" value="F:peptide binding"/>
    <property type="evidence" value="ECO:0007669"/>
    <property type="project" value="TreeGrafter"/>
</dbReference>
<keyword evidence="3" id="KW-1003">Cell membrane</keyword>
<dbReference type="OrthoDB" id="6708910at2759"/>
<keyword evidence="9" id="KW-0807">Transducer</keyword>
<proteinExistence type="inferred from homology"/>
<organism evidence="12 13">
    <name type="scientific">Asbolus verrucosus</name>
    <name type="common">Desert ironclad beetle</name>
    <dbReference type="NCBI Taxonomy" id="1661398"/>
    <lineage>
        <taxon>Eukaryota</taxon>
        <taxon>Metazoa</taxon>
        <taxon>Ecdysozoa</taxon>
        <taxon>Arthropoda</taxon>
        <taxon>Hexapoda</taxon>
        <taxon>Insecta</taxon>
        <taxon>Pterygota</taxon>
        <taxon>Neoptera</taxon>
        <taxon>Endopterygota</taxon>
        <taxon>Coleoptera</taxon>
        <taxon>Polyphaga</taxon>
        <taxon>Cucujiformia</taxon>
        <taxon>Tenebrionidae</taxon>
        <taxon>Pimeliinae</taxon>
        <taxon>Asbolus</taxon>
    </lineage>
</organism>
<evidence type="ECO:0000256" key="3">
    <source>
        <dbReference type="ARBA" id="ARBA00022475"/>
    </source>
</evidence>
<dbReference type="GO" id="GO:0005886">
    <property type="term" value="C:plasma membrane"/>
    <property type="evidence" value="ECO:0007669"/>
    <property type="project" value="UniProtKB-SubCell"/>
</dbReference>
<comment type="subcellular location">
    <subcellularLocation>
        <location evidence="1">Cell membrane</location>
        <topology evidence="1">Multi-pass membrane protein</topology>
    </subcellularLocation>
</comment>
<comment type="similarity">
    <text evidence="2">Belongs to the G-protein coupled receptor 1 family.</text>
</comment>
<dbReference type="PANTHER" id="PTHR24229">
    <property type="entry name" value="NEUROPEPTIDES RECEPTOR"/>
    <property type="match status" value="1"/>
</dbReference>
<evidence type="ECO:0000256" key="1">
    <source>
        <dbReference type="ARBA" id="ARBA00004651"/>
    </source>
</evidence>
<keyword evidence="7 10" id="KW-0472">Membrane</keyword>
<evidence type="ECO:0000256" key="7">
    <source>
        <dbReference type="ARBA" id="ARBA00023136"/>
    </source>
</evidence>
<dbReference type="STRING" id="1661398.A0A482W269"/>
<accession>A0A482W269</accession>
<dbReference type="AlphaFoldDB" id="A0A482W269"/>
<feature type="transmembrane region" description="Helical" evidence="10">
    <location>
        <begin position="167"/>
        <end position="185"/>
    </location>
</feature>
<dbReference type="PRINTS" id="PR00237">
    <property type="entry name" value="GPCRRHODOPSN"/>
</dbReference>
<dbReference type="SUPFAM" id="SSF81321">
    <property type="entry name" value="Family A G protein-coupled receptor-like"/>
    <property type="match status" value="1"/>
</dbReference>
<keyword evidence="5 10" id="KW-1133">Transmembrane helix</keyword>
<dbReference type="GO" id="GO:0043005">
    <property type="term" value="C:neuron projection"/>
    <property type="evidence" value="ECO:0007669"/>
    <property type="project" value="TreeGrafter"/>
</dbReference>
<dbReference type="CDD" id="cd00637">
    <property type="entry name" value="7tm_classA_rhodopsin-like"/>
    <property type="match status" value="1"/>
</dbReference>